<keyword evidence="3" id="KW-1185">Reference proteome</keyword>
<dbReference type="KEGG" id="tet:TTHERM_000566728"/>
<sequence length="257" mass="29704">MEYKETSAAESTSIISASLLILLYLLSSLNITENYQFNPYMLIISICVIIKEQKIRSSPMQAIKQPLFIQEKYINKGIKACRNVLKVSPSPRVILKYQLCKTNYRKQVFIGKNNSKQSLVIIIGNINPSENYYIQKVRQHIDPDIKNKQSITFFKSKLIRIKLAIQLETISMRTIKVNFRQTSPYIKTSDIYKLQFAILAETQQVKNIIIFNFQEGSLFSQSHLTLISCFIVCMFVDQIQVVGCNWTKVQQESQLVI</sequence>
<keyword evidence="1" id="KW-1133">Transmembrane helix</keyword>
<dbReference type="AlphaFoldDB" id="W7X609"/>
<dbReference type="GeneID" id="24439603"/>
<accession>W7X609</accession>
<feature type="transmembrane region" description="Helical" evidence="1">
    <location>
        <begin position="12"/>
        <end position="29"/>
    </location>
</feature>
<dbReference type="RefSeq" id="XP_012654648.1">
    <property type="nucleotide sequence ID" value="XM_012799194.1"/>
</dbReference>
<dbReference type="InParanoid" id="W7X609"/>
<dbReference type="EMBL" id="GG662556">
    <property type="protein sequence ID" value="EWS72822.1"/>
    <property type="molecule type" value="Genomic_DNA"/>
</dbReference>
<proteinExistence type="predicted"/>
<keyword evidence="1 2" id="KW-0812">Transmembrane</keyword>
<name>W7X609_TETTS</name>
<evidence type="ECO:0000256" key="1">
    <source>
        <dbReference type="SAM" id="Phobius"/>
    </source>
</evidence>
<protein>
    <submittedName>
        <fullName evidence="2">Transmembrane protein, putative</fullName>
    </submittedName>
</protein>
<evidence type="ECO:0000313" key="2">
    <source>
        <dbReference type="EMBL" id="EWS72822.1"/>
    </source>
</evidence>
<organism evidence="2 3">
    <name type="scientific">Tetrahymena thermophila (strain SB210)</name>
    <dbReference type="NCBI Taxonomy" id="312017"/>
    <lineage>
        <taxon>Eukaryota</taxon>
        <taxon>Sar</taxon>
        <taxon>Alveolata</taxon>
        <taxon>Ciliophora</taxon>
        <taxon>Intramacronucleata</taxon>
        <taxon>Oligohymenophorea</taxon>
        <taxon>Hymenostomatida</taxon>
        <taxon>Tetrahymenina</taxon>
        <taxon>Tetrahymenidae</taxon>
        <taxon>Tetrahymena</taxon>
    </lineage>
</organism>
<dbReference type="Proteomes" id="UP000009168">
    <property type="component" value="Unassembled WGS sequence"/>
</dbReference>
<evidence type="ECO:0000313" key="3">
    <source>
        <dbReference type="Proteomes" id="UP000009168"/>
    </source>
</evidence>
<keyword evidence="1" id="KW-0472">Membrane</keyword>
<gene>
    <name evidence="2" type="ORF">TTHERM_000566728</name>
</gene>
<reference evidence="3" key="1">
    <citation type="journal article" date="2006" name="PLoS Biol.">
        <title>Macronuclear genome sequence of the ciliate Tetrahymena thermophila, a model eukaryote.</title>
        <authorList>
            <person name="Eisen J.A."/>
            <person name="Coyne R.S."/>
            <person name="Wu M."/>
            <person name="Wu D."/>
            <person name="Thiagarajan M."/>
            <person name="Wortman J.R."/>
            <person name="Badger J.H."/>
            <person name="Ren Q."/>
            <person name="Amedeo P."/>
            <person name="Jones K.M."/>
            <person name="Tallon L.J."/>
            <person name="Delcher A.L."/>
            <person name="Salzberg S.L."/>
            <person name="Silva J.C."/>
            <person name="Haas B.J."/>
            <person name="Majoros W.H."/>
            <person name="Farzad M."/>
            <person name="Carlton J.M."/>
            <person name="Smith R.K. Jr."/>
            <person name="Garg J."/>
            <person name="Pearlman R.E."/>
            <person name="Karrer K.M."/>
            <person name="Sun L."/>
            <person name="Manning G."/>
            <person name="Elde N.C."/>
            <person name="Turkewitz A.P."/>
            <person name="Asai D.J."/>
            <person name="Wilkes D.E."/>
            <person name="Wang Y."/>
            <person name="Cai H."/>
            <person name="Collins K."/>
            <person name="Stewart B.A."/>
            <person name="Lee S.R."/>
            <person name="Wilamowska K."/>
            <person name="Weinberg Z."/>
            <person name="Ruzzo W.L."/>
            <person name="Wloga D."/>
            <person name="Gaertig J."/>
            <person name="Frankel J."/>
            <person name="Tsao C.-C."/>
            <person name="Gorovsky M.A."/>
            <person name="Keeling P.J."/>
            <person name="Waller R.F."/>
            <person name="Patron N.J."/>
            <person name="Cherry J.M."/>
            <person name="Stover N.A."/>
            <person name="Krieger C.J."/>
            <person name="del Toro C."/>
            <person name="Ryder H.F."/>
            <person name="Williamson S.C."/>
            <person name="Barbeau R.A."/>
            <person name="Hamilton E.P."/>
            <person name="Orias E."/>
        </authorList>
    </citation>
    <scope>NUCLEOTIDE SEQUENCE [LARGE SCALE GENOMIC DNA]</scope>
    <source>
        <strain evidence="3">SB210</strain>
    </source>
</reference>